<dbReference type="InterPro" id="IPR001189">
    <property type="entry name" value="Mn/Fe_SOD"/>
</dbReference>
<evidence type="ECO:0000256" key="3">
    <source>
        <dbReference type="ARBA" id="ARBA00008714"/>
    </source>
</evidence>
<feature type="domain" description="Manganese/iron superoxide dismutase C-terminal" evidence="13">
    <location>
        <begin position="423"/>
        <end position="541"/>
    </location>
</feature>
<feature type="domain" description="Manganese/iron superoxide dismutase N-terminal" evidence="12">
    <location>
        <begin position="55"/>
        <end position="136"/>
    </location>
</feature>
<evidence type="ECO:0000313" key="14">
    <source>
        <dbReference type="EMBL" id="KAJ9553301.1"/>
    </source>
</evidence>
<dbReference type="GO" id="GO:0042644">
    <property type="term" value="C:chloroplast nucleoid"/>
    <property type="evidence" value="ECO:0007669"/>
    <property type="project" value="TreeGrafter"/>
</dbReference>
<dbReference type="Pfam" id="PF00081">
    <property type="entry name" value="Sod_Fe_N"/>
    <property type="match status" value="2"/>
</dbReference>
<gene>
    <name evidence="14" type="ORF">OSB04_017346</name>
</gene>
<keyword evidence="7" id="KW-0479">Metal-binding</keyword>
<evidence type="ECO:0000256" key="11">
    <source>
        <dbReference type="SAM" id="MobiDB-lite"/>
    </source>
</evidence>
<dbReference type="InterPro" id="IPR019833">
    <property type="entry name" value="Mn/Fe_SOD_BS"/>
</dbReference>
<evidence type="ECO:0000256" key="5">
    <source>
        <dbReference type="ARBA" id="ARBA00022528"/>
    </source>
</evidence>
<dbReference type="GO" id="GO:0004784">
    <property type="term" value="F:superoxide dismutase activity"/>
    <property type="evidence" value="ECO:0007669"/>
    <property type="project" value="UniProtKB-EC"/>
</dbReference>
<evidence type="ECO:0000256" key="4">
    <source>
        <dbReference type="ARBA" id="ARBA00012682"/>
    </source>
</evidence>
<dbReference type="SUPFAM" id="SSF54719">
    <property type="entry name" value="Fe,Mn superoxide dismutase (SOD), C-terminal domain"/>
    <property type="match status" value="2"/>
</dbReference>
<dbReference type="FunFam" id="3.55.40.20:FF:000005">
    <property type="entry name" value="Superoxide dismutase"/>
    <property type="match status" value="2"/>
</dbReference>
<keyword evidence="6" id="KW-0934">Plastid</keyword>
<dbReference type="EC" id="1.15.1.1" evidence="4"/>
<dbReference type="PROSITE" id="PS00088">
    <property type="entry name" value="SOD_MN"/>
    <property type="match status" value="2"/>
</dbReference>
<dbReference type="PANTHER" id="PTHR42769">
    <property type="entry name" value="SUPEROXIDE DISMUTASE"/>
    <property type="match status" value="1"/>
</dbReference>
<reference evidence="14" key="1">
    <citation type="submission" date="2023-03" db="EMBL/GenBank/DDBJ databases">
        <title>Chromosome-scale reference genome and RAD-based genetic map of yellow starthistle (Centaurea solstitialis) reveal putative structural variation and QTLs associated with invader traits.</title>
        <authorList>
            <person name="Reatini B."/>
            <person name="Cang F.A."/>
            <person name="Jiang Q."/>
            <person name="Mckibben M.T.W."/>
            <person name="Barker M.S."/>
            <person name="Rieseberg L.H."/>
            <person name="Dlugosch K.M."/>
        </authorList>
    </citation>
    <scope>NUCLEOTIDE SEQUENCE</scope>
    <source>
        <strain evidence="14">CAN-66</strain>
        <tissue evidence="14">Leaf</tissue>
    </source>
</reference>
<feature type="domain" description="Manganese/iron superoxide dismutase N-terminal" evidence="12">
    <location>
        <begin position="334"/>
        <end position="415"/>
    </location>
</feature>
<dbReference type="Gene3D" id="1.10.287.990">
    <property type="entry name" value="Fe,Mn superoxide dismutase (SOD) domain"/>
    <property type="match status" value="2"/>
</dbReference>
<dbReference type="PANTHER" id="PTHR42769:SF3">
    <property type="entry name" value="SUPEROXIDE DISMUTASE [FE] 2, CHLOROPLASTIC"/>
    <property type="match status" value="1"/>
</dbReference>
<keyword evidence="9" id="KW-0408">Iron</keyword>
<organism evidence="14 15">
    <name type="scientific">Centaurea solstitialis</name>
    <name type="common">yellow star-thistle</name>
    <dbReference type="NCBI Taxonomy" id="347529"/>
    <lineage>
        <taxon>Eukaryota</taxon>
        <taxon>Viridiplantae</taxon>
        <taxon>Streptophyta</taxon>
        <taxon>Embryophyta</taxon>
        <taxon>Tracheophyta</taxon>
        <taxon>Spermatophyta</taxon>
        <taxon>Magnoliopsida</taxon>
        <taxon>eudicotyledons</taxon>
        <taxon>Gunneridae</taxon>
        <taxon>Pentapetalae</taxon>
        <taxon>asterids</taxon>
        <taxon>campanulids</taxon>
        <taxon>Asterales</taxon>
        <taxon>Asteraceae</taxon>
        <taxon>Carduoideae</taxon>
        <taxon>Cardueae</taxon>
        <taxon>Centaureinae</taxon>
        <taxon>Centaurea</taxon>
    </lineage>
</organism>
<dbReference type="InterPro" id="IPR036324">
    <property type="entry name" value="Mn/Fe_SOD_N_sf"/>
</dbReference>
<dbReference type="Proteomes" id="UP001172457">
    <property type="component" value="Chromosome 4"/>
</dbReference>
<keyword evidence="5" id="KW-0150">Chloroplast</keyword>
<name>A0AA38TDP4_9ASTR</name>
<dbReference type="InterPro" id="IPR019831">
    <property type="entry name" value="Mn/Fe_SOD_N"/>
</dbReference>
<comment type="caution">
    <text evidence="14">The sequence shown here is derived from an EMBL/GenBank/DDBJ whole genome shotgun (WGS) entry which is preliminary data.</text>
</comment>
<comment type="catalytic activity">
    <reaction evidence="10">
        <text>2 superoxide + 2 H(+) = H2O2 + O2</text>
        <dbReference type="Rhea" id="RHEA:20696"/>
        <dbReference type="ChEBI" id="CHEBI:15378"/>
        <dbReference type="ChEBI" id="CHEBI:15379"/>
        <dbReference type="ChEBI" id="CHEBI:16240"/>
        <dbReference type="ChEBI" id="CHEBI:18421"/>
        <dbReference type="EC" id="1.15.1.1"/>
    </reaction>
</comment>
<feature type="compositionally biased region" description="Acidic residues" evidence="11">
    <location>
        <begin position="558"/>
        <end position="591"/>
    </location>
</feature>
<dbReference type="EMBL" id="JARYMX010000004">
    <property type="protein sequence ID" value="KAJ9553301.1"/>
    <property type="molecule type" value="Genomic_DNA"/>
</dbReference>
<protein>
    <recommendedName>
        <fullName evidence="4">superoxide dismutase</fullName>
        <ecNumber evidence="4">1.15.1.1</ecNumber>
    </recommendedName>
</protein>
<dbReference type="Pfam" id="PF02777">
    <property type="entry name" value="Sod_Fe_C"/>
    <property type="match status" value="2"/>
</dbReference>
<comment type="subcellular location">
    <subcellularLocation>
        <location evidence="2">Plastid</location>
        <location evidence="2">Chloroplast</location>
    </subcellularLocation>
</comment>
<accession>A0AA38TDP4</accession>
<dbReference type="FunFam" id="1.10.287.990:FF:000002">
    <property type="entry name" value="Superoxide dismutase"/>
    <property type="match status" value="2"/>
</dbReference>
<dbReference type="AlphaFoldDB" id="A0AA38TDP4"/>
<dbReference type="InterPro" id="IPR036314">
    <property type="entry name" value="SOD_C_sf"/>
</dbReference>
<evidence type="ECO:0000256" key="2">
    <source>
        <dbReference type="ARBA" id="ARBA00004229"/>
    </source>
</evidence>
<sequence length="591" mass="66848">MVMVSATTIASHHLTSAFLSTPEFCGLSRSLQCPQMQRRCTRKYAPGRISASIDLKPPPYALDALEPHMSKETLDYHWGKHHRAYVDNLNKQIAGTELDETTLENIILTSYNDGDILPTFNNAAQIWNHDFFWESMKPNGGGKPSGELLELINRDFGSFENLINELKSAAATQFGSGWAWLVYKENKLAVVKSSNAVNPLVLGSHPLLTLDVWEHAYYVDFRNRRPDYISTFFDKLVSWEAVSSRLEGAKYKALWLCKGMVMVAATTISSHHLTSTFLSTSEFCGLSRSLQCPQMQSVSLVEHQERSGGRMGGGIERRCTRKYVSGTISASIDLKPPPYALHALEPHMSKETLEYHWGKHHRGYVDNLNKQIEGTELDEMTLENIISTSYNKGDILPAFNNAAQIWNHQFFWESMKPNGGGKPSGELLELINRDFGSFEGLINKFKSAAATQFGSGWAWLVYKEHKLDVPNARNPRPSEEDNKLVVVKSPNAVNPLVWEYHPLLAIDVWEHAYYLDFENRRPDYISTFLDKLVSWETVSSRLEAAKVRVAESEKELAEIDADEDLETIEPEDTDMYFGSEDEDAEGFLDDE</sequence>
<proteinExistence type="inferred from homology"/>
<comment type="cofactor">
    <cofactor evidence="1">
        <name>Fe cation</name>
        <dbReference type="ChEBI" id="CHEBI:24875"/>
    </cofactor>
</comment>
<evidence type="ECO:0000313" key="15">
    <source>
        <dbReference type="Proteomes" id="UP001172457"/>
    </source>
</evidence>
<feature type="domain" description="Manganese/iron superoxide dismutase C-terminal" evidence="13">
    <location>
        <begin position="144"/>
        <end position="245"/>
    </location>
</feature>
<dbReference type="SUPFAM" id="SSF46609">
    <property type="entry name" value="Fe,Mn superoxide dismutase (SOD), N-terminal domain"/>
    <property type="match status" value="2"/>
</dbReference>
<evidence type="ECO:0000256" key="8">
    <source>
        <dbReference type="ARBA" id="ARBA00023002"/>
    </source>
</evidence>
<evidence type="ECO:0000256" key="10">
    <source>
        <dbReference type="ARBA" id="ARBA00049204"/>
    </source>
</evidence>
<evidence type="ECO:0000256" key="6">
    <source>
        <dbReference type="ARBA" id="ARBA00022640"/>
    </source>
</evidence>
<dbReference type="PRINTS" id="PR01703">
    <property type="entry name" value="MNSODISMTASE"/>
</dbReference>
<evidence type="ECO:0000259" key="12">
    <source>
        <dbReference type="Pfam" id="PF00081"/>
    </source>
</evidence>
<evidence type="ECO:0000259" key="13">
    <source>
        <dbReference type="Pfam" id="PF02777"/>
    </source>
</evidence>
<comment type="similarity">
    <text evidence="3">Belongs to the iron/manganese superoxide dismutase family.</text>
</comment>
<evidence type="ECO:0000256" key="1">
    <source>
        <dbReference type="ARBA" id="ARBA00001962"/>
    </source>
</evidence>
<dbReference type="GO" id="GO:0009416">
    <property type="term" value="P:response to light stimulus"/>
    <property type="evidence" value="ECO:0007669"/>
    <property type="project" value="UniProtKB-ARBA"/>
</dbReference>
<keyword evidence="8" id="KW-0560">Oxidoreductase</keyword>
<dbReference type="GO" id="GO:0046872">
    <property type="term" value="F:metal ion binding"/>
    <property type="evidence" value="ECO:0007669"/>
    <property type="project" value="UniProtKB-KW"/>
</dbReference>
<evidence type="ECO:0000256" key="7">
    <source>
        <dbReference type="ARBA" id="ARBA00022723"/>
    </source>
</evidence>
<feature type="region of interest" description="Disordered" evidence="11">
    <location>
        <begin position="556"/>
        <end position="591"/>
    </location>
</feature>
<keyword evidence="15" id="KW-1185">Reference proteome</keyword>
<dbReference type="Gene3D" id="3.55.40.20">
    <property type="entry name" value="Iron/manganese superoxide dismutase, C-terminal domain"/>
    <property type="match status" value="2"/>
</dbReference>
<evidence type="ECO:0000256" key="9">
    <source>
        <dbReference type="ARBA" id="ARBA00023004"/>
    </source>
</evidence>
<dbReference type="InterPro" id="IPR019832">
    <property type="entry name" value="Mn/Fe_SOD_C"/>
</dbReference>